<feature type="region of interest" description="Disordered" evidence="4">
    <location>
        <begin position="832"/>
        <end position="954"/>
    </location>
</feature>
<evidence type="ECO:0000256" key="2">
    <source>
        <dbReference type="ARBA" id="ARBA00022448"/>
    </source>
</evidence>
<feature type="compositionally biased region" description="Pro residues" evidence="4">
    <location>
        <begin position="714"/>
        <end position="729"/>
    </location>
</feature>
<feature type="compositionally biased region" description="Low complexity" evidence="4">
    <location>
        <begin position="1048"/>
        <end position="1066"/>
    </location>
</feature>
<evidence type="ECO:0000313" key="6">
    <source>
        <dbReference type="EMBL" id="KAF8907368.1"/>
    </source>
</evidence>
<feature type="compositionally biased region" description="Low complexity" evidence="4">
    <location>
        <begin position="1031"/>
        <end position="1040"/>
    </location>
</feature>
<feature type="compositionally biased region" description="Basic and acidic residues" evidence="4">
    <location>
        <begin position="834"/>
        <end position="850"/>
    </location>
</feature>
<dbReference type="Pfam" id="PF16755">
    <property type="entry name" value="Beta-prop_NUP159_NUP214"/>
    <property type="match status" value="1"/>
</dbReference>
<keyword evidence="7" id="KW-1185">Reference proteome</keyword>
<organism evidence="6 7">
    <name type="scientific">Gymnopilus junonius</name>
    <name type="common">Spectacular rustgill mushroom</name>
    <name type="synonym">Gymnopilus spectabilis subsp. junonius</name>
    <dbReference type="NCBI Taxonomy" id="109634"/>
    <lineage>
        <taxon>Eukaryota</taxon>
        <taxon>Fungi</taxon>
        <taxon>Dikarya</taxon>
        <taxon>Basidiomycota</taxon>
        <taxon>Agaricomycotina</taxon>
        <taxon>Agaricomycetes</taxon>
        <taxon>Agaricomycetidae</taxon>
        <taxon>Agaricales</taxon>
        <taxon>Agaricineae</taxon>
        <taxon>Hymenogastraceae</taxon>
        <taxon>Gymnopilus</taxon>
    </lineage>
</organism>
<feature type="region of interest" description="Disordered" evidence="4">
    <location>
        <begin position="1628"/>
        <end position="1668"/>
    </location>
</feature>
<feature type="compositionally biased region" description="Basic and acidic residues" evidence="4">
    <location>
        <begin position="896"/>
        <end position="910"/>
    </location>
</feature>
<dbReference type="Gene3D" id="2.130.10.10">
    <property type="entry name" value="YVTN repeat-like/Quinoprotein amine dehydrogenase"/>
    <property type="match status" value="1"/>
</dbReference>
<comment type="subcellular location">
    <subcellularLocation>
        <location evidence="1">Nucleus</location>
    </subcellularLocation>
</comment>
<sequence>MNELSPLSRPFQSQVTIDPTVKECPSEGFNYPTFRLLNKQARVYLSTPLNPPLSTPYYLFSITNSRGWFAAVKSASSGSEIVLSPLEDLRSAFTTAKADNETPFNAKRSLSIPTKANIIRFACADSRFLVGLEDGSIVVYDTSAILTPGTNDIQPLNRIQIQSSPLRQIVPNPGSEPGLNDLVAVVGDGNVHLLNKGLESQGGWVASDLMSQPIAVDWSPKGKHIAIGLQTGDILTFSPANKATFHKHVPPTLNSILISLNWLGPGHTFRTSYAAQGEIPATQHIVSFDTKSSTVTYFAPDHPFPLSDRTNQASYVANLPKWDVNNDSNEDNKSLTVVGDISSVDLEVLGSAGNQWYRQYQENPLSLPLDKSTEDTILLALEWDLTDSSSSQPIFSSTSTYGMAIESQGPVKDADMGASNLEATPARSVFGQTSFGQASQSPFGGQKTSVFGQTGFGAQTSSSAPHPLSVNPLDSLGKPILLQQQRPSYRHFLQASGAFSGLNSTSENIFGTGNFGAPNTKFSPSQSPVITREASMSDATPALDGMSLGGAHPTDSNVANSMFGSFSTPPATAQKDTTSFGGSLIKPATGFGAFGSFKSTGAFDVNKTSVSTTTSAFGAPSQPTAMPSGFGQSGFASPSFGKTSFGQPAFGQTSFGASATPSASTSAFGSSNTSSGFSAFVSATPVFGLASPDTPKSPQPATDVKRGRDMESPPGSPTKPFAPSPPSSPEPIFGKKKSISPPAPAPAAEGAFPNMQTTPSAFSRLLALEHLEALVLLLDRPQSLAARFLLLRGCQTGTSNGSNTGGFSAFGGTSVGFGAFAGQKTSFSDLLKTGGDEVKDPEQKLREGMPKVRTSAIGTFVKKEDERLATVTSSAEPKEEKRGKKWKSLKSKRERSRQSLNEKKEDHAVLEEEEEEEEVPYDDELEDDRDSFLSDNFSESSYKDGDSANEEERMCQRRRIHLSLQRTIACISFSDRNSSGSSCDRGVPSAEAEGGSTSEAAPAREPSTTPPSTPVKEAKSLFGPSPTLVTPSAPSPSSGPSGFGLGLGRPSTRPSRSSPLANAVVPAEEEEEEEVKSPVKSIKPAISPKPVFGTLPVVSEVKEGTPSPVPVPSTPVLAPTTPPSSTKPTGATSQSYSLGISAGGSTSTPNLFGKTAEKGNLTPPSNFSMPDLTRPTTAPPASGLTSLFGAAPQSSTFAPPVSTLPPFTLNNAKSPPVFGTASIFGAAKSPSLAPTAPQGLFGGKAISPPPLPAGGLFGHKAAPTTPNVFGAPSSATQAAAPFTPKARPSPEAILEEGMQKECANLIILLESEFTHLRKVAQVSSAKLSEARTPTASGHIAKLENADKWHLGDLHYFAQTLIRCQTDLEELSSHRETEAQMLRELQSNTLKAVTRKEEIARFNKAKNDKEFTRILRARSLGPENSEKQSSLRRSIRSIRDRVQKLEFGLLADKKKLAQAASRKPSMRPPTLDTINRTYRNIELTIDQQSEDVARLTSRIAKLKVTEESPSPPKSDKYQSPSIGRRRPYNVTPNVAITTAAALNAERSARRLKKALLSVRKEPILNRKAVSAPSAPLDFKTPQKVFDKALFATPFPMAEPLFGEPVTPKPLMTPSSIPLPEFNLPEFNNVPEDNFNPIGPSPLQERRGASSQRKRTSVPSAPLKRSTGSAVPLASPAVDFEWGPLPSFPSPVPTASLPKSFVSFSSVKK</sequence>
<dbReference type="InterPro" id="IPR015943">
    <property type="entry name" value="WD40/YVTN_repeat-like_dom_sf"/>
</dbReference>
<feature type="compositionally biased region" description="Low complexity" evidence="4">
    <location>
        <begin position="1697"/>
        <end position="1707"/>
    </location>
</feature>
<dbReference type="SUPFAM" id="SSF117289">
    <property type="entry name" value="Nucleoporin domain"/>
    <property type="match status" value="1"/>
</dbReference>
<gene>
    <name evidence="6" type="ORF">CPB84DRAFT_1822580</name>
</gene>
<feature type="region of interest" description="Disordered" evidence="4">
    <location>
        <begin position="688"/>
        <end position="755"/>
    </location>
</feature>
<dbReference type="Proteomes" id="UP000724874">
    <property type="component" value="Unassembled WGS sequence"/>
</dbReference>
<name>A0A9P5NWA3_GYMJU</name>
<reference evidence="6" key="1">
    <citation type="submission" date="2020-11" db="EMBL/GenBank/DDBJ databases">
        <authorList>
            <consortium name="DOE Joint Genome Institute"/>
            <person name="Ahrendt S."/>
            <person name="Riley R."/>
            <person name="Andreopoulos W."/>
            <person name="LaButti K."/>
            <person name="Pangilinan J."/>
            <person name="Ruiz-duenas F.J."/>
            <person name="Barrasa J.M."/>
            <person name="Sanchez-Garcia M."/>
            <person name="Camarero S."/>
            <person name="Miyauchi S."/>
            <person name="Serrano A."/>
            <person name="Linde D."/>
            <person name="Babiker R."/>
            <person name="Drula E."/>
            <person name="Ayuso-Fernandez I."/>
            <person name="Pacheco R."/>
            <person name="Padilla G."/>
            <person name="Ferreira P."/>
            <person name="Barriuso J."/>
            <person name="Kellner H."/>
            <person name="Castanera R."/>
            <person name="Alfaro M."/>
            <person name="Ramirez L."/>
            <person name="Pisabarro A.G."/>
            <person name="Kuo A."/>
            <person name="Tritt A."/>
            <person name="Lipzen A."/>
            <person name="He G."/>
            <person name="Yan M."/>
            <person name="Ng V."/>
            <person name="Cullen D."/>
            <person name="Martin F."/>
            <person name="Rosso M.-N."/>
            <person name="Henrissat B."/>
            <person name="Hibbett D."/>
            <person name="Martinez A.T."/>
            <person name="Grigoriev I.V."/>
        </authorList>
    </citation>
    <scope>NUCLEOTIDE SEQUENCE</scope>
    <source>
        <strain evidence="6">AH 44721</strain>
    </source>
</reference>
<feature type="compositionally biased region" description="Acidic residues" evidence="4">
    <location>
        <begin position="911"/>
        <end position="929"/>
    </location>
</feature>
<evidence type="ECO:0000313" key="7">
    <source>
        <dbReference type="Proteomes" id="UP000724874"/>
    </source>
</evidence>
<dbReference type="GO" id="GO:0005634">
    <property type="term" value="C:nucleus"/>
    <property type="evidence" value="ECO:0007669"/>
    <property type="project" value="UniProtKB-SubCell"/>
</dbReference>
<accession>A0A9P5NWA3</accession>
<feature type="region of interest" description="Disordered" evidence="4">
    <location>
        <begin position="974"/>
        <end position="1134"/>
    </location>
</feature>
<feature type="compositionally biased region" description="Low complexity" evidence="4">
    <location>
        <begin position="1114"/>
        <end position="1129"/>
    </location>
</feature>
<protein>
    <recommendedName>
        <fullName evidence="5">Nucleoporin Nup159/Nup146 N-terminal domain-containing protein</fullName>
    </recommendedName>
</protein>
<keyword evidence="2" id="KW-0813">Transport</keyword>
<feature type="compositionally biased region" description="Low complexity" evidence="4">
    <location>
        <begin position="988"/>
        <end position="1003"/>
    </location>
</feature>
<evidence type="ECO:0000256" key="4">
    <source>
        <dbReference type="SAM" id="MobiDB-lite"/>
    </source>
</evidence>
<feature type="region of interest" description="Disordered" evidence="4">
    <location>
        <begin position="434"/>
        <end position="465"/>
    </location>
</feature>
<feature type="domain" description="Nucleoporin Nup159/Nup146 N-terminal" evidence="5">
    <location>
        <begin position="59"/>
        <end position="385"/>
    </location>
</feature>
<dbReference type="EMBL" id="JADNYJ010000015">
    <property type="protein sequence ID" value="KAF8907368.1"/>
    <property type="molecule type" value="Genomic_DNA"/>
</dbReference>
<evidence type="ECO:0000259" key="5">
    <source>
        <dbReference type="Pfam" id="PF16755"/>
    </source>
</evidence>
<feature type="compositionally biased region" description="Basic residues" evidence="4">
    <location>
        <begin position="883"/>
        <end position="895"/>
    </location>
</feature>
<comment type="caution">
    <text evidence="6">The sequence shown here is derived from an EMBL/GenBank/DDBJ whole genome shotgun (WGS) entry which is preliminary data.</text>
</comment>
<dbReference type="InterPro" id="IPR039462">
    <property type="entry name" value="Nup159/Nup146_N"/>
</dbReference>
<feature type="compositionally biased region" description="Polar residues" evidence="4">
    <location>
        <begin position="612"/>
        <end position="625"/>
    </location>
</feature>
<feature type="region of interest" description="Disordered" evidence="4">
    <location>
        <begin position="1502"/>
        <end position="1528"/>
    </location>
</feature>
<proteinExistence type="predicted"/>
<feature type="region of interest" description="Disordered" evidence="4">
    <location>
        <begin position="1687"/>
        <end position="1707"/>
    </location>
</feature>
<evidence type="ECO:0000256" key="1">
    <source>
        <dbReference type="ARBA" id="ARBA00004123"/>
    </source>
</evidence>
<feature type="compositionally biased region" description="Polar residues" evidence="4">
    <location>
        <begin position="434"/>
        <end position="464"/>
    </location>
</feature>
<keyword evidence="3" id="KW-0539">Nucleus</keyword>
<feature type="region of interest" description="Disordered" evidence="4">
    <location>
        <begin position="612"/>
        <end position="633"/>
    </location>
</feature>
<dbReference type="OrthoDB" id="248320at2759"/>
<evidence type="ECO:0000256" key="3">
    <source>
        <dbReference type="ARBA" id="ARBA00023242"/>
    </source>
</evidence>
<feature type="compositionally biased region" description="Basic and acidic residues" evidence="4">
    <location>
        <begin position="941"/>
        <end position="954"/>
    </location>
</feature>